<dbReference type="AlphaFoldDB" id="A0AAE1H7A3"/>
<organism evidence="1 2">
    <name type="scientific">Frankliniella fusca</name>
    <dbReference type="NCBI Taxonomy" id="407009"/>
    <lineage>
        <taxon>Eukaryota</taxon>
        <taxon>Metazoa</taxon>
        <taxon>Ecdysozoa</taxon>
        <taxon>Arthropoda</taxon>
        <taxon>Hexapoda</taxon>
        <taxon>Insecta</taxon>
        <taxon>Pterygota</taxon>
        <taxon>Neoptera</taxon>
        <taxon>Paraneoptera</taxon>
        <taxon>Thysanoptera</taxon>
        <taxon>Terebrantia</taxon>
        <taxon>Thripoidea</taxon>
        <taxon>Thripidae</taxon>
        <taxon>Frankliniella</taxon>
    </lineage>
</organism>
<keyword evidence="2" id="KW-1185">Reference proteome</keyword>
<evidence type="ECO:0000313" key="1">
    <source>
        <dbReference type="EMBL" id="KAK3916107.1"/>
    </source>
</evidence>
<accession>A0AAE1H7A3</accession>
<name>A0AAE1H7A3_9NEOP</name>
<proteinExistence type="predicted"/>
<evidence type="ECO:0000313" key="2">
    <source>
        <dbReference type="Proteomes" id="UP001219518"/>
    </source>
</evidence>
<gene>
    <name evidence="1" type="ORF">KUF71_025399</name>
</gene>
<protein>
    <submittedName>
        <fullName evidence="1">Aliphatic amidase expression-regulating protein</fullName>
    </submittedName>
</protein>
<comment type="caution">
    <text evidence="1">The sequence shown here is derived from an EMBL/GenBank/DDBJ whole genome shotgun (WGS) entry which is preliminary data.</text>
</comment>
<sequence>MLELEDRTEQNRAVLNQLTKAKRPRSVSAVSNDVRIAALTEDLEEGHISVKRFLESASYTIIRAVNRGLNGRKKKKNV</sequence>
<dbReference type="Proteomes" id="UP001219518">
    <property type="component" value="Unassembled WGS sequence"/>
</dbReference>
<reference evidence="1" key="2">
    <citation type="journal article" date="2023" name="BMC Genomics">
        <title>Pest status, molecular evolution, and epigenetic factors derived from the genome assembly of Frankliniella fusca, a thysanopteran phytovirus vector.</title>
        <authorList>
            <person name="Catto M.A."/>
            <person name="Labadie P.E."/>
            <person name="Jacobson A.L."/>
            <person name="Kennedy G.G."/>
            <person name="Srinivasan R."/>
            <person name="Hunt B.G."/>
        </authorList>
    </citation>
    <scope>NUCLEOTIDE SEQUENCE</scope>
    <source>
        <strain evidence="1">PL_HMW_Pooled</strain>
    </source>
</reference>
<reference evidence="1" key="1">
    <citation type="submission" date="2021-07" db="EMBL/GenBank/DDBJ databases">
        <authorList>
            <person name="Catto M.A."/>
            <person name="Jacobson A."/>
            <person name="Kennedy G."/>
            <person name="Labadie P."/>
            <person name="Hunt B.G."/>
            <person name="Srinivasan R."/>
        </authorList>
    </citation>
    <scope>NUCLEOTIDE SEQUENCE</scope>
    <source>
        <strain evidence="1">PL_HMW_Pooled</strain>
        <tissue evidence="1">Head</tissue>
    </source>
</reference>
<dbReference type="EMBL" id="JAHWGI010000491">
    <property type="protein sequence ID" value="KAK3916107.1"/>
    <property type="molecule type" value="Genomic_DNA"/>
</dbReference>